<dbReference type="SUPFAM" id="SSF56801">
    <property type="entry name" value="Acetyl-CoA synthetase-like"/>
    <property type="match status" value="1"/>
</dbReference>
<name>X8CS03_MYCIT</name>
<proteinExistence type="predicted"/>
<organism evidence="1 2">
    <name type="scientific">Mycobacterium intracellulare 1956</name>
    <dbReference type="NCBI Taxonomy" id="1299331"/>
    <lineage>
        <taxon>Bacteria</taxon>
        <taxon>Bacillati</taxon>
        <taxon>Actinomycetota</taxon>
        <taxon>Actinomycetes</taxon>
        <taxon>Mycobacteriales</taxon>
        <taxon>Mycobacteriaceae</taxon>
        <taxon>Mycobacterium</taxon>
        <taxon>Mycobacterium avium complex (MAC)</taxon>
    </lineage>
</organism>
<dbReference type="GO" id="GO:0016853">
    <property type="term" value="F:isomerase activity"/>
    <property type="evidence" value="ECO:0007669"/>
    <property type="project" value="UniProtKB-KW"/>
</dbReference>
<evidence type="ECO:0000313" key="1">
    <source>
        <dbReference type="EMBL" id="EUA58794.1"/>
    </source>
</evidence>
<evidence type="ECO:0000313" key="2">
    <source>
        <dbReference type="Proteomes" id="UP000020825"/>
    </source>
</evidence>
<protein>
    <submittedName>
        <fullName evidence="1">Linear gramicidin synthetase subunit D domain protein</fullName>
        <ecNumber evidence="1">5.1.1.-</ecNumber>
    </submittedName>
</protein>
<dbReference type="PATRIC" id="fig|1299331.3.peg.1880"/>
<accession>X8CS03</accession>
<dbReference type="Proteomes" id="UP000020825">
    <property type="component" value="Unassembled WGS sequence"/>
</dbReference>
<dbReference type="EC" id="5.1.1.-" evidence="1"/>
<dbReference type="AlphaFoldDB" id="X8CS03"/>
<dbReference type="EMBL" id="JAOG01000001">
    <property type="protein sequence ID" value="EUA58794.1"/>
    <property type="molecule type" value="Genomic_DNA"/>
</dbReference>
<gene>
    <name evidence="1" type="ORF">I550_1937</name>
</gene>
<dbReference type="Gene3D" id="3.40.50.980">
    <property type="match status" value="1"/>
</dbReference>
<reference evidence="1 2" key="1">
    <citation type="submission" date="2013-12" db="EMBL/GenBank/DDBJ databases">
        <authorList>
            <person name="Zelazny A."/>
            <person name="Olivier K."/>
            <person name="Holland S."/>
            <person name="Lenaerts A."/>
            <person name="Ordway D."/>
            <person name="DeGroote M.A."/>
            <person name="Parker T."/>
            <person name="Sizemore C."/>
            <person name="Tallon L.J."/>
            <person name="Sadzewicz L.K."/>
            <person name="Sengamalay N."/>
            <person name="Fraser C.M."/>
            <person name="Hine E."/>
            <person name="Shefchek K.A."/>
            <person name="Das S.P."/>
            <person name="Tettelin H."/>
        </authorList>
    </citation>
    <scope>NUCLEOTIDE SEQUENCE [LARGE SCALE GENOMIC DNA]</scope>
    <source>
        <strain evidence="1 2">1956</strain>
    </source>
</reference>
<keyword evidence="1" id="KW-0413">Isomerase</keyword>
<sequence>MSLRDVALIDAGEQHRILQDWSRGAPAPHDRPRTIPELLEPSRAWDADRIAVRCGDERIDYPALHRRSDNLAALLAKNGAGRARWSGCRPAAASTWSWRWWPS</sequence>
<comment type="caution">
    <text evidence="1">The sequence shown here is derived from an EMBL/GenBank/DDBJ whole genome shotgun (WGS) entry which is preliminary data.</text>
</comment>